<evidence type="ECO:0000313" key="4">
    <source>
        <dbReference type="Proteomes" id="UP000008850"/>
    </source>
</evidence>
<feature type="signal peptide" evidence="1">
    <location>
        <begin position="1"/>
        <end position="29"/>
    </location>
</feature>
<dbReference type="InterPro" id="IPR018637">
    <property type="entry name" value="DUF2059"/>
</dbReference>
<feature type="chain" id="PRO_5003467709" description="DUF2059 domain-containing protein" evidence="1">
    <location>
        <begin position="30"/>
        <end position="188"/>
    </location>
</feature>
<keyword evidence="1" id="KW-0732">Signal</keyword>
<gene>
    <name evidence="3" type="ordered locus">KKY_876</name>
</gene>
<evidence type="ECO:0000313" key="3">
    <source>
        <dbReference type="EMBL" id="AEQ50915.1"/>
    </source>
</evidence>
<name>G4RF47_PELHB</name>
<dbReference type="HOGENOM" id="CLU_1439824_0_0_5"/>
<protein>
    <recommendedName>
        <fullName evidence="2">DUF2059 domain-containing protein</fullName>
    </recommendedName>
</protein>
<dbReference type="EMBL" id="CP003075">
    <property type="protein sequence ID" value="AEQ50915.1"/>
    <property type="molecule type" value="Genomic_DNA"/>
</dbReference>
<dbReference type="STRING" id="1082931.KKY_876"/>
<dbReference type="AlphaFoldDB" id="G4RF47"/>
<dbReference type="Proteomes" id="UP000008850">
    <property type="component" value="Chromosome"/>
</dbReference>
<evidence type="ECO:0000259" key="2">
    <source>
        <dbReference type="Pfam" id="PF09832"/>
    </source>
</evidence>
<dbReference type="KEGG" id="phl:KKY_876"/>
<keyword evidence="4" id="KW-1185">Reference proteome</keyword>
<dbReference type="Pfam" id="PF09832">
    <property type="entry name" value="DUF2059"/>
    <property type="match status" value="1"/>
</dbReference>
<feature type="domain" description="DUF2059" evidence="2">
    <location>
        <begin position="100"/>
        <end position="146"/>
    </location>
</feature>
<sequence length="188" mass="21215">MTFLPTLRRLTAALVLFGAALVASAPVHAQQEISPEHLAKAREYVDMTDSAQLYERTLIEMGLRVMRLMIQEDPSLRDPLINALQTVYDGYLADRDPLYNQFARIYAIRFSLEELEEIVGFYSTPVGEKLLSQNAGINEDLQLVLGVWSRNTSNEFLSRVRTELRNQGYNAPEVEAPVLEEEGEAAPQ</sequence>
<dbReference type="RefSeq" id="WP_014130064.1">
    <property type="nucleotide sequence ID" value="NC_016078.1"/>
</dbReference>
<accession>G4RF47</accession>
<dbReference type="eggNOG" id="COG3184">
    <property type="taxonomic scope" value="Bacteria"/>
</dbReference>
<organism evidence="3 4">
    <name type="scientific">Pelagibacterium halotolerans (strain DSM 22347 / JCM 15775 / CGMCC 1.7692 / B2)</name>
    <dbReference type="NCBI Taxonomy" id="1082931"/>
    <lineage>
        <taxon>Bacteria</taxon>
        <taxon>Pseudomonadati</taxon>
        <taxon>Pseudomonadota</taxon>
        <taxon>Alphaproteobacteria</taxon>
        <taxon>Hyphomicrobiales</taxon>
        <taxon>Devosiaceae</taxon>
        <taxon>Pelagibacterium</taxon>
    </lineage>
</organism>
<proteinExistence type="predicted"/>
<evidence type="ECO:0000256" key="1">
    <source>
        <dbReference type="SAM" id="SignalP"/>
    </source>
</evidence>
<reference evidence="3 4" key="1">
    <citation type="journal article" date="2012" name="J. Bacteriol.">
        <title>Complete genome sequence of Pelagibacterium halotolerans B2T.</title>
        <authorList>
            <person name="Huo Y.Y."/>
            <person name="Cheng H."/>
            <person name="Han X.F."/>
            <person name="Jiang X.W."/>
            <person name="Sun C."/>
            <person name="Zhang X.Q."/>
            <person name="Zhu X.F."/>
            <person name="Liu Y.F."/>
            <person name="Li P.F."/>
            <person name="Ni P.X."/>
            <person name="Wu M."/>
        </authorList>
    </citation>
    <scope>NUCLEOTIDE SEQUENCE [LARGE SCALE GENOMIC DNA]</scope>
    <source>
        <strain evidence="4">DSM 22347 / JCM 15775 / CGMCC 1.7692 / B2</strain>
    </source>
</reference>